<gene>
    <name evidence="11" type="primary">ORF98684</name>
</gene>
<evidence type="ECO:0000256" key="8">
    <source>
        <dbReference type="ARBA" id="ARBA00023128"/>
    </source>
</evidence>
<dbReference type="InterPro" id="IPR004203">
    <property type="entry name" value="Cyt_c_oxidase_su4_fam"/>
</dbReference>
<protein>
    <recommendedName>
        <fullName evidence="10">Cytochrome c oxidase subunit 4</fullName>
    </recommendedName>
</protein>
<dbReference type="PRINTS" id="PR01873">
    <property type="entry name" value="CYTCOXIDASE4"/>
</dbReference>
<evidence type="ECO:0000256" key="2">
    <source>
        <dbReference type="ARBA" id="ARBA00008135"/>
    </source>
</evidence>
<evidence type="ECO:0000256" key="10">
    <source>
        <dbReference type="RuleBase" id="RU367145"/>
    </source>
</evidence>
<keyword evidence="7" id="KW-0560">Oxidoreductase</keyword>
<dbReference type="SUPFAM" id="SSF81406">
    <property type="entry name" value="Mitochondrial cytochrome c oxidase subunit IV"/>
    <property type="match status" value="1"/>
</dbReference>
<dbReference type="CDD" id="cd00922">
    <property type="entry name" value="Cyt_c_Oxidase_IV"/>
    <property type="match status" value="1"/>
</dbReference>
<dbReference type="PANTHER" id="PTHR10707">
    <property type="entry name" value="CYTOCHROME C OXIDASE SUBUNIT IV"/>
    <property type="match status" value="1"/>
</dbReference>
<dbReference type="GO" id="GO:0005743">
    <property type="term" value="C:mitochondrial inner membrane"/>
    <property type="evidence" value="ECO:0007669"/>
    <property type="project" value="UniProtKB-SubCell"/>
</dbReference>
<dbReference type="InterPro" id="IPR036639">
    <property type="entry name" value="Cyt_c_oxidase_su4_sf"/>
</dbReference>
<dbReference type="AlphaFoldDB" id="A0A0B7A816"/>
<dbReference type="InterPro" id="IPR013288">
    <property type="entry name" value="Cyt_c_oxidase_su4"/>
</dbReference>
<dbReference type="FunFam" id="1.10.442.10:FF:000001">
    <property type="entry name" value="Cytochrome c oxidase subunit 4 isoform 1"/>
    <property type="match status" value="1"/>
</dbReference>
<keyword evidence="6 10" id="KW-1133">Transmembrane helix</keyword>
<keyword evidence="8 10" id="KW-0496">Mitochondrion</keyword>
<proteinExistence type="inferred from homology"/>
<comment type="subcellular location">
    <subcellularLocation>
        <location evidence="1 10">Mitochondrion inner membrane</location>
        <topology evidence="1 10">Single-pass membrane protein</topology>
    </subcellularLocation>
</comment>
<dbReference type="GO" id="GO:0006123">
    <property type="term" value="P:mitochondrial electron transport, cytochrome c to oxygen"/>
    <property type="evidence" value="ECO:0007669"/>
    <property type="project" value="InterPro"/>
</dbReference>
<evidence type="ECO:0000256" key="7">
    <source>
        <dbReference type="ARBA" id="ARBA00023002"/>
    </source>
</evidence>
<organism evidence="11">
    <name type="scientific">Arion vulgaris</name>
    <dbReference type="NCBI Taxonomy" id="1028688"/>
    <lineage>
        <taxon>Eukaryota</taxon>
        <taxon>Metazoa</taxon>
        <taxon>Spiralia</taxon>
        <taxon>Lophotrochozoa</taxon>
        <taxon>Mollusca</taxon>
        <taxon>Gastropoda</taxon>
        <taxon>Heterobranchia</taxon>
        <taxon>Euthyneura</taxon>
        <taxon>Panpulmonata</taxon>
        <taxon>Eupulmonata</taxon>
        <taxon>Stylommatophora</taxon>
        <taxon>Helicina</taxon>
        <taxon>Arionoidea</taxon>
        <taxon>Arionidae</taxon>
        <taxon>Arion</taxon>
    </lineage>
</organism>
<keyword evidence="5" id="KW-0809">Transit peptide</keyword>
<dbReference type="Pfam" id="PF02936">
    <property type="entry name" value="COX4"/>
    <property type="match status" value="1"/>
</dbReference>
<dbReference type="PANTHER" id="PTHR10707:SF10">
    <property type="entry name" value="CYTOCHROME C OXIDASE SUBUNIT 4"/>
    <property type="match status" value="1"/>
</dbReference>
<evidence type="ECO:0000256" key="1">
    <source>
        <dbReference type="ARBA" id="ARBA00004434"/>
    </source>
</evidence>
<name>A0A0B7A816_9EUPU</name>
<evidence type="ECO:0000256" key="6">
    <source>
        <dbReference type="ARBA" id="ARBA00022989"/>
    </source>
</evidence>
<evidence type="ECO:0000313" key="11">
    <source>
        <dbReference type="EMBL" id="CEK76146.1"/>
    </source>
</evidence>
<reference evidence="11" key="1">
    <citation type="submission" date="2014-12" db="EMBL/GenBank/DDBJ databases">
        <title>Insight into the proteome of Arion vulgaris.</title>
        <authorList>
            <person name="Aradska J."/>
            <person name="Bulat T."/>
            <person name="Smidak R."/>
            <person name="Sarate P."/>
            <person name="Gangsoo J."/>
            <person name="Sialana F."/>
            <person name="Bilban M."/>
            <person name="Lubec G."/>
        </authorList>
    </citation>
    <scope>NUCLEOTIDE SEQUENCE</scope>
    <source>
        <tissue evidence="11">Skin</tissue>
    </source>
</reference>
<comment type="subunit">
    <text evidence="10">Component of the cytochrome c oxidase (complex IV, CIV), a multisubunit enzyme composed of 14 subunits.</text>
</comment>
<dbReference type="Gene3D" id="1.10.442.10">
    <property type="entry name" value="Cytochrome c oxidase subunit IV"/>
    <property type="match status" value="1"/>
</dbReference>
<evidence type="ECO:0000256" key="3">
    <source>
        <dbReference type="ARBA" id="ARBA00022692"/>
    </source>
</evidence>
<dbReference type="GO" id="GO:0045277">
    <property type="term" value="C:respiratory chain complex IV"/>
    <property type="evidence" value="ECO:0007669"/>
    <property type="project" value="InterPro"/>
</dbReference>
<evidence type="ECO:0000256" key="4">
    <source>
        <dbReference type="ARBA" id="ARBA00022792"/>
    </source>
</evidence>
<sequence length="208" mass="23835">TRSHLGLAFGCKRRYSGKMNNHLLRIALRAAKVPVRNAGSASVSSHNIVLDQKLRDEIHPKIGNREIVGHGINGMASYIDRCEFPFPAVRFKESTPEVLQLREKEKGDWNKLSLADKKALYRASFCQTFSEVNAPTGEWKPITTMILFAITLTGWLILYVRKFVYSPQRPTVTRDWQELSLQRMLDQNQGAISGVASKWDYDKLEWKR</sequence>
<accession>A0A0B7A816</accession>
<keyword evidence="9 10" id="KW-0472">Membrane</keyword>
<dbReference type="EMBL" id="HACG01029281">
    <property type="protein sequence ID" value="CEK76146.1"/>
    <property type="molecule type" value="Transcribed_RNA"/>
</dbReference>
<feature type="transmembrane region" description="Helical" evidence="10">
    <location>
        <begin position="142"/>
        <end position="160"/>
    </location>
</feature>
<dbReference type="GO" id="GO:0016491">
    <property type="term" value="F:oxidoreductase activity"/>
    <property type="evidence" value="ECO:0007669"/>
    <property type="project" value="UniProtKB-KW"/>
</dbReference>
<evidence type="ECO:0000256" key="9">
    <source>
        <dbReference type="ARBA" id="ARBA00023136"/>
    </source>
</evidence>
<comment type="pathway">
    <text evidence="10">Energy metabolism; oxidative phosphorylation.</text>
</comment>
<evidence type="ECO:0000256" key="5">
    <source>
        <dbReference type="ARBA" id="ARBA00022946"/>
    </source>
</evidence>
<feature type="non-terminal residue" evidence="11">
    <location>
        <position position="1"/>
    </location>
</feature>
<keyword evidence="3 10" id="KW-0812">Transmembrane</keyword>
<comment type="similarity">
    <text evidence="2 10">Belongs to the cytochrome c oxidase IV family.</text>
</comment>
<dbReference type="UniPathway" id="UPA00705"/>
<keyword evidence="4 10" id="KW-0999">Mitochondrion inner membrane</keyword>
<comment type="function">
    <text evidence="10">Component of the cytochrome c oxidase, the last enzyme in the mitochondrial electron transport chain which drives oxidative phosphorylation.</text>
</comment>